<dbReference type="Proteomes" id="UP000030645">
    <property type="component" value="Unassembled WGS sequence"/>
</dbReference>
<name>W9R0F9_9ROSA</name>
<evidence type="ECO:0008006" key="3">
    <source>
        <dbReference type="Google" id="ProtNLM"/>
    </source>
</evidence>
<reference evidence="2" key="1">
    <citation type="submission" date="2013-01" db="EMBL/GenBank/DDBJ databases">
        <title>Draft Genome Sequence of a Mulberry Tree, Morus notabilis C.K. Schneid.</title>
        <authorList>
            <person name="He N."/>
            <person name="Zhao S."/>
        </authorList>
    </citation>
    <scope>NUCLEOTIDE SEQUENCE</scope>
</reference>
<dbReference type="GO" id="GO:0006355">
    <property type="term" value="P:regulation of DNA-templated transcription"/>
    <property type="evidence" value="ECO:0007669"/>
    <property type="project" value="InterPro"/>
</dbReference>
<dbReference type="PANTHER" id="PTHR33334:SF10">
    <property type="entry name" value="PROTEIN LNK4"/>
    <property type="match status" value="1"/>
</dbReference>
<dbReference type="PANTHER" id="PTHR33334">
    <property type="entry name" value="PROTEIN LNK1"/>
    <property type="match status" value="1"/>
</dbReference>
<dbReference type="STRING" id="981085.W9R0F9"/>
<keyword evidence="2" id="KW-1185">Reference proteome</keyword>
<dbReference type="GO" id="GO:0007623">
    <property type="term" value="P:circadian rhythm"/>
    <property type="evidence" value="ECO:0007669"/>
    <property type="project" value="InterPro"/>
</dbReference>
<proteinExistence type="predicted"/>
<protein>
    <recommendedName>
        <fullName evidence="3">Protein LNK3</fullName>
    </recommendedName>
</protein>
<organism evidence="1 2">
    <name type="scientific">Morus notabilis</name>
    <dbReference type="NCBI Taxonomy" id="981085"/>
    <lineage>
        <taxon>Eukaryota</taxon>
        <taxon>Viridiplantae</taxon>
        <taxon>Streptophyta</taxon>
        <taxon>Embryophyta</taxon>
        <taxon>Tracheophyta</taxon>
        <taxon>Spermatophyta</taxon>
        <taxon>Magnoliopsida</taxon>
        <taxon>eudicotyledons</taxon>
        <taxon>Gunneridae</taxon>
        <taxon>Pentapetalae</taxon>
        <taxon>rosids</taxon>
        <taxon>fabids</taxon>
        <taxon>Rosales</taxon>
        <taxon>Moraceae</taxon>
        <taxon>Moreae</taxon>
        <taxon>Morus</taxon>
    </lineage>
</organism>
<dbReference type="EMBL" id="KE344454">
    <property type="protein sequence ID" value="EXB62668.1"/>
    <property type="molecule type" value="Genomic_DNA"/>
</dbReference>
<dbReference type="eggNOG" id="ENOG502QT3G">
    <property type="taxonomic scope" value="Eukaryota"/>
</dbReference>
<sequence length="452" mass="50681">MLRWMSGHTRMDRIRNKVIHSKVGVAPIEDKVRKNRLRCFGLMDWYSANGIDDLIVPKDGGLSDRLPSPDSWSKWGVGVMESYPSHNKGGSAFRQKFTAEEPDFRSLYDDVEMEDFVDKCHSSISSACGRLSDDSVQRTTLSSNRPDYQLDLGGSRQMDDIFLSSLLEDLPEIENQVKSFCFSPKSQRGTQSNNFLTDMTLDSENTSSGAQCLSSSRYLQTHVFSPSLGLENEDTTASKFVSSQQKDFSPSKGTSLGVSVPSKENRMSIHMNEETSLEESVLQELKMVTNQLTEKTRICFRDALYRLANNSKQHHMTQNQDGDLCVGIPPLWTPNHETTRSETKKATESETNVIDRAVANLIFNNSDFNKRDLSMAASSNSKEEVGGATESSDNQLYQTQIRYLDDHQVVLDDAQVPNLGHTNPYPAANSTKSFSKKGCRELDFNVGLWLSD</sequence>
<gene>
    <name evidence="1" type="ORF">L484_023964</name>
</gene>
<dbReference type="AlphaFoldDB" id="W9R0F9"/>
<evidence type="ECO:0000313" key="2">
    <source>
        <dbReference type="Proteomes" id="UP000030645"/>
    </source>
</evidence>
<accession>W9R0F9</accession>
<dbReference type="InterPro" id="IPR039928">
    <property type="entry name" value="LNK"/>
</dbReference>
<evidence type="ECO:0000313" key="1">
    <source>
        <dbReference type="EMBL" id="EXB62668.1"/>
    </source>
</evidence>